<keyword evidence="14" id="KW-1185">Reference proteome</keyword>
<dbReference type="PROSITE" id="PS50901">
    <property type="entry name" value="FTSK"/>
    <property type="match status" value="3"/>
</dbReference>
<evidence type="ECO:0000256" key="3">
    <source>
        <dbReference type="ARBA" id="ARBA00022692"/>
    </source>
</evidence>
<dbReference type="InterPro" id="IPR023836">
    <property type="entry name" value="EccCa-like_Actinobacteria"/>
</dbReference>
<protein>
    <submittedName>
        <fullName evidence="13">Type VII secretion protein EccC</fullName>
    </submittedName>
</protein>
<dbReference type="NCBIfam" id="TIGR03924">
    <property type="entry name" value="T7SS_EccC_a"/>
    <property type="match status" value="1"/>
</dbReference>
<dbReference type="Gene3D" id="3.40.50.300">
    <property type="entry name" value="P-loop containing nucleotide triphosphate hydrolases"/>
    <property type="match status" value="4"/>
</dbReference>
<keyword evidence="6 9" id="KW-0067">ATP-binding</keyword>
<feature type="domain" description="FtsK" evidence="12">
    <location>
        <begin position="454"/>
        <end position="654"/>
    </location>
</feature>
<evidence type="ECO:0000259" key="12">
    <source>
        <dbReference type="PROSITE" id="PS50901"/>
    </source>
</evidence>
<dbReference type="GO" id="GO:0003677">
    <property type="term" value="F:DNA binding"/>
    <property type="evidence" value="ECO:0007669"/>
    <property type="project" value="InterPro"/>
</dbReference>
<organism evidence="13 14">
    <name type="scientific">Actinocatenispora rupis</name>
    <dbReference type="NCBI Taxonomy" id="519421"/>
    <lineage>
        <taxon>Bacteria</taxon>
        <taxon>Bacillati</taxon>
        <taxon>Actinomycetota</taxon>
        <taxon>Actinomycetes</taxon>
        <taxon>Micromonosporales</taxon>
        <taxon>Micromonosporaceae</taxon>
        <taxon>Actinocatenispora</taxon>
    </lineage>
</organism>
<keyword evidence="3 11" id="KW-0812">Transmembrane</keyword>
<dbReference type="GO" id="GO:0005886">
    <property type="term" value="C:plasma membrane"/>
    <property type="evidence" value="ECO:0007669"/>
    <property type="project" value="UniProtKB-SubCell"/>
</dbReference>
<evidence type="ECO:0000256" key="11">
    <source>
        <dbReference type="SAM" id="Phobius"/>
    </source>
</evidence>
<dbReference type="InterPro" id="IPR002543">
    <property type="entry name" value="FtsK_dom"/>
</dbReference>
<feature type="compositionally biased region" description="Basic and acidic residues" evidence="10">
    <location>
        <begin position="724"/>
        <end position="737"/>
    </location>
</feature>
<feature type="region of interest" description="Disordered" evidence="10">
    <location>
        <begin position="430"/>
        <end position="449"/>
    </location>
</feature>
<accession>A0A8J3JB80</accession>
<dbReference type="GO" id="GO:0005524">
    <property type="term" value="F:ATP binding"/>
    <property type="evidence" value="ECO:0007669"/>
    <property type="project" value="UniProtKB-UniRule"/>
</dbReference>
<keyword evidence="5 9" id="KW-0547">Nucleotide-binding</keyword>
<dbReference type="InterPro" id="IPR023837">
    <property type="entry name" value="EccCb-like_Actinobacteria"/>
</dbReference>
<evidence type="ECO:0000256" key="5">
    <source>
        <dbReference type="ARBA" id="ARBA00022741"/>
    </source>
</evidence>
<dbReference type="Proteomes" id="UP000612808">
    <property type="component" value="Unassembled WGS sequence"/>
</dbReference>
<dbReference type="NCBIfam" id="TIGR03925">
    <property type="entry name" value="T7SS_EccC_b"/>
    <property type="match status" value="1"/>
</dbReference>
<dbReference type="EMBL" id="BOMB01000025">
    <property type="protein sequence ID" value="GID13584.1"/>
    <property type="molecule type" value="Genomic_DNA"/>
</dbReference>
<keyword evidence="4" id="KW-0677">Repeat</keyword>
<evidence type="ECO:0000256" key="1">
    <source>
        <dbReference type="ARBA" id="ARBA00004651"/>
    </source>
</evidence>
<evidence type="ECO:0000256" key="6">
    <source>
        <dbReference type="ARBA" id="ARBA00022840"/>
    </source>
</evidence>
<feature type="binding site" evidence="9">
    <location>
        <begin position="831"/>
        <end position="838"/>
    </location>
    <ligand>
        <name>ATP</name>
        <dbReference type="ChEBI" id="CHEBI:30616"/>
    </ligand>
</feature>
<feature type="transmembrane region" description="Helical" evidence="11">
    <location>
        <begin position="66"/>
        <end position="87"/>
    </location>
</feature>
<evidence type="ECO:0000256" key="7">
    <source>
        <dbReference type="ARBA" id="ARBA00022989"/>
    </source>
</evidence>
<feature type="domain" description="FtsK" evidence="12">
    <location>
        <begin position="812"/>
        <end position="1004"/>
    </location>
</feature>
<proteinExistence type="predicted"/>
<evidence type="ECO:0000256" key="8">
    <source>
        <dbReference type="ARBA" id="ARBA00023136"/>
    </source>
</evidence>
<feature type="domain" description="FtsK" evidence="12">
    <location>
        <begin position="1101"/>
        <end position="1284"/>
    </location>
</feature>
<dbReference type="InterPro" id="IPR027417">
    <property type="entry name" value="P-loop_NTPase"/>
</dbReference>
<keyword evidence="7 11" id="KW-1133">Transmembrane helix</keyword>
<comment type="caution">
    <text evidence="13">The sequence shown here is derived from an EMBL/GenBank/DDBJ whole genome shotgun (WGS) entry which is preliminary data.</text>
</comment>
<comment type="subcellular location">
    <subcellularLocation>
        <location evidence="1">Cell membrane</location>
        <topology evidence="1">Multi-pass membrane protein</topology>
    </subcellularLocation>
</comment>
<evidence type="ECO:0000256" key="9">
    <source>
        <dbReference type="PROSITE-ProRule" id="PRU00289"/>
    </source>
</evidence>
<keyword evidence="8 11" id="KW-0472">Membrane</keyword>
<evidence type="ECO:0000313" key="14">
    <source>
        <dbReference type="Proteomes" id="UP000612808"/>
    </source>
</evidence>
<evidence type="ECO:0000256" key="10">
    <source>
        <dbReference type="SAM" id="MobiDB-lite"/>
    </source>
</evidence>
<evidence type="ECO:0000256" key="2">
    <source>
        <dbReference type="ARBA" id="ARBA00022475"/>
    </source>
</evidence>
<name>A0A8J3JB80_9ACTN</name>
<dbReference type="PANTHER" id="PTHR22683:SF1">
    <property type="entry name" value="TYPE VII SECRETION SYSTEM PROTEIN ESSC"/>
    <property type="match status" value="1"/>
</dbReference>
<dbReference type="InterPro" id="IPR050206">
    <property type="entry name" value="FtsK/SpoIIIE/SftA"/>
</dbReference>
<reference evidence="13" key="1">
    <citation type="submission" date="2021-01" db="EMBL/GenBank/DDBJ databases">
        <title>Whole genome shotgun sequence of Actinocatenispora rupis NBRC 107355.</title>
        <authorList>
            <person name="Komaki H."/>
            <person name="Tamura T."/>
        </authorList>
    </citation>
    <scope>NUCLEOTIDE SEQUENCE</scope>
    <source>
        <strain evidence="13">NBRC 107355</strain>
    </source>
</reference>
<evidence type="ECO:0000256" key="4">
    <source>
        <dbReference type="ARBA" id="ARBA00022737"/>
    </source>
</evidence>
<feature type="binding site" evidence="9">
    <location>
        <begin position="477"/>
        <end position="484"/>
    </location>
    <ligand>
        <name>ATP</name>
        <dbReference type="ChEBI" id="CHEBI:30616"/>
    </ligand>
</feature>
<keyword evidence="2" id="KW-1003">Cell membrane</keyword>
<dbReference type="InterPro" id="IPR003593">
    <property type="entry name" value="AAA+_ATPase"/>
</dbReference>
<dbReference type="SUPFAM" id="SSF52540">
    <property type="entry name" value="P-loop containing nucleoside triphosphate hydrolases"/>
    <property type="match status" value="3"/>
</dbReference>
<sequence length="1319" mass="144187">MSTVVFRRPPRRPGPQLPRGELLLESPPEVPEELPRGLGQILMVLPMLAGAGAMAFMYAGRGGGMMTYVAGGMFGVSMLGMAVGQLGGGRGDKTAELNAERRDYMRYLAQIRKRVRRASEAQRAALTWKHPEPDALWSIAASRRMWERRISDDDFGEIRVAVGPQKLAVKIVTPETKPVEDLEPMSAIALRRFVRTFNPVPNLPTAVSLRAFSRIVLRGDREADLGAAQSLLCQAATLHAPDDLRIAVVTPTENFALWDWTKWLPHNQYPRRTDAAGPVRMVFETMAELEELLAEEISARPRHSPDAKPLTDQPHLLVVLDGGEVTADCQLTGPALLGTTVLDLNGTVPRDAGRWLLCLDLWPDKAEVYRGDRSTPIGRPDHMSREQAEAVARQLAPYRMSAQAGPEDTLATAYELTDLLGVGDAGGFDPHRTWRPNKPNRERLRIPLGRGPDGGLVELDIKEAAQEGMGPHGLIIGATGSGKSELLRTIVSALAIGHSSEELNLVLVDFKGGATFASLDVLPHTSAVITNLEDEIELVDRMKDALAGEMVRRQELLRAAGNYVSQYEYEKARRAGEPLEPLPALLIICDEFSELLAAKPDFIELFVMIGRLGRSLAVHLLLASQRLEEGKLRGLDTHLSYRIGLRTFSAVESRIVLGVPDAYELPNAPGHGYLKVDTSTMLRFRGAYVSGPYKQGAAKEREQALVSGKVVRFTVDHTPVPDLPEEHEPEPQHDEQGGKQTSVLEVIADRLTGQGKPAHQVWLPPLSAPPPLSELLPELMVDPERGLCPAGSDRLGTLTTPVGVVDKPYEQKRDLFTAELGGAGGNVIIVGGPQTGKSTMLRSLICSLALTHTPREAQFFCLDFGGGTLTTLKDLPHVSGVATRREAEAVRRTVAEVIGVLDAREARFTELGIDSIATYRRRRAAGEFADDPFGDVFLVVDGWGTVREDYDEYEQKLASLAQRGLGFGVHLVITAARWAEVRINMRDLLGTRFELKLGDPAESEIDRRSAANVPARTPGRGLSPQKLHFLSAVPRIDGHATDENLSDGVADLVRRIRDGWSKDPAPKVRLLPRMFTAERFVEEAPQSRSGLVTIGLDESQLAPVALDFATEPHFFALGDSESGKSTLLRVIAKQLVAKYTPEQARIIIADYRRSLLGAIGGDHLLGYAASGQALQEMMGSVVGSMKRRLPGPDVTPEQLRDRSWWSGPDLYVLVDDYDLVASPSGNPIAPLAEFLPQARDIGLHLILTRRCGGAARAMYEQVVQRLKELDSPALLMSGNREEGALFGSLKPSPQPPGRGTLVRRREGNELIQLAYLPPS</sequence>
<feature type="region of interest" description="Disordered" evidence="10">
    <location>
        <begin position="1"/>
        <end position="23"/>
    </location>
</feature>
<dbReference type="Pfam" id="PF01580">
    <property type="entry name" value="FtsK_SpoIIIE"/>
    <property type="match status" value="3"/>
</dbReference>
<gene>
    <name evidence="13" type="primary">ftsK_3</name>
    <name evidence="13" type="ORF">Aru02nite_44730</name>
</gene>
<dbReference type="PANTHER" id="PTHR22683">
    <property type="entry name" value="SPORULATION PROTEIN RELATED"/>
    <property type="match status" value="1"/>
</dbReference>
<feature type="transmembrane region" description="Helical" evidence="11">
    <location>
        <begin position="37"/>
        <end position="59"/>
    </location>
</feature>
<evidence type="ECO:0000313" key="13">
    <source>
        <dbReference type="EMBL" id="GID13584.1"/>
    </source>
</evidence>
<feature type="region of interest" description="Disordered" evidence="10">
    <location>
        <begin position="718"/>
        <end position="739"/>
    </location>
</feature>
<dbReference type="RefSeq" id="WP_203660765.1">
    <property type="nucleotide sequence ID" value="NZ_BAAAZM010000015.1"/>
</dbReference>
<dbReference type="SMART" id="SM00382">
    <property type="entry name" value="AAA"/>
    <property type="match status" value="3"/>
</dbReference>
<feature type="binding site" evidence="9">
    <location>
        <begin position="1118"/>
        <end position="1125"/>
    </location>
    <ligand>
        <name>ATP</name>
        <dbReference type="ChEBI" id="CHEBI:30616"/>
    </ligand>
</feature>